<dbReference type="Pfam" id="PF00036">
    <property type="entry name" value="EF-hand_1"/>
    <property type="match status" value="1"/>
</dbReference>
<evidence type="ECO:0000256" key="3">
    <source>
        <dbReference type="PROSITE-ProRule" id="PRU00708"/>
    </source>
</evidence>
<name>A0A6A6L544_HEVBR</name>
<dbReference type="GO" id="GO:0009451">
    <property type="term" value="P:RNA modification"/>
    <property type="evidence" value="ECO:0007669"/>
    <property type="project" value="InterPro"/>
</dbReference>
<dbReference type="PROSITE" id="PS51375">
    <property type="entry name" value="PPR"/>
    <property type="match status" value="1"/>
</dbReference>
<reference evidence="5 6" key="1">
    <citation type="journal article" date="2020" name="Mol. Plant">
        <title>The Chromosome-Based Rubber Tree Genome Provides New Insights into Spurge Genome Evolution and Rubber Biosynthesis.</title>
        <authorList>
            <person name="Liu J."/>
            <person name="Shi C."/>
            <person name="Shi C.C."/>
            <person name="Li W."/>
            <person name="Zhang Q.J."/>
            <person name="Zhang Y."/>
            <person name="Li K."/>
            <person name="Lu H.F."/>
            <person name="Shi C."/>
            <person name="Zhu S.T."/>
            <person name="Xiao Z.Y."/>
            <person name="Nan H."/>
            <person name="Yue Y."/>
            <person name="Zhu X.G."/>
            <person name="Wu Y."/>
            <person name="Hong X.N."/>
            <person name="Fan G.Y."/>
            <person name="Tong Y."/>
            <person name="Zhang D."/>
            <person name="Mao C.L."/>
            <person name="Liu Y.L."/>
            <person name="Hao S.J."/>
            <person name="Liu W.Q."/>
            <person name="Lv M.Q."/>
            <person name="Zhang H.B."/>
            <person name="Liu Y."/>
            <person name="Hu-Tang G.R."/>
            <person name="Wang J.P."/>
            <person name="Wang J.H."/>
            <person name="Sun Y.H."/>
            <person name="Ni S.B."/>
            <person name="Chen W.B."/>
            <person name="Zhang X.C."/>
            <person name="Jiao Y.N."/>
            <person name="Eichler E.E."/>
            <person name="Li G.H."/>
            <person name="Liu X."/>
            <person name="Gao L.Z."/>
        </authorList>
    </citation>
    <scope>NUCLEOTIDE SEQUENCE [LARGE SCALE GENOMIC DNA]</scope>
    <source>
        <strain evidence="6">cv. GT1</strain>
        <tissue evidence="5">Leaf</tissue>
    </source>
</reference>
<dbReference type="InterPro" id="IPR002048">
    <property type="entry name" value="EF_hand_dom"/>
</dbReference>
<keyword evidence="1" id="KW-0677">Repeat</keyword>
<dbReference type="Gene3D" id="1.25.40.10">
    <property type="entry name" value="Tetratricopeptide repeat domain"/>
    <property type="match status" value="1"/>
</dbReference>
<dbReference type="PROSITE" id="PS50222">
    <property type="entry name" value="EF_HAND_2"/>
    <property type="match status" value="1"/>
</dbReference>
<dbReference type="GO" id="GO:0043226">
    <property type="term" value="C:organelle"/>
    <property type="evidence" value="ECO:0007669"/>
    <property type="project" value="UniProtKB-ARBA"/>
</dbReference>
<evidence type="ECO:0000313" key="5">
    <source>
        <dbReference type="EMBL" id="KAF2295236.1"/>
    </source>
</evidence>
<dbReference type="InterPro" id="IPR018247">
    <property type="entry name" value="EF_Hand_1_Ca_BS"/>
</dbReference>
<dbReference type="PROSITE" id="PS00018">
    <property type="entry name" value="EF_HAND_1"/>
    <property type="match status" value="1"/>
</dbReference>
<feature type="repeat" description="PPR" evidence="3">
    <location>
        <begin position="248"/>
        <end position="282"/>
    </location>
</feature>
<dbReference type="NCBIfam" id="TIGR00756">
    <property type="entry name" value="PPR"/>
    <property type="match status" value="1"/>
</dbReference>
<dbReference type="GO" id="GO:0003723">
    <property type="term" value="F:RNA binding"/>
    <property type="evidence" value="ECO:0007669"/>
    <property type="project" value="InterPro"/>
</dbReference>
<dbReference type="SUPFAM" id="SSF47473">
    <property type="entry name" value="EF-hand"/>
    <property type="match status" value="1"/>
</dbReference>
<evidence type="ECO:0000313" key="6">
    <source>
        <dbReference type="Proteomes" id="UP000467840"/>
    </source>
</evidence>
<dbReference type="InterPro" id="IPR011990">
    <property type="entry name" value="TPR-like_helical_dom_sf"/>
</dbReference>
<evidence type="ECO:0000259" key="4">
    <source>
        <dbReference type="PROSITE" id="PS50222"/>
    </source>
</evidence>
<evidence type="ECO:0000256" key="2">
    <source>
        <dbReference type="ARBA" id="ARBA00022837"/>
    </source>
</evidence>
<dbReference type="FunFam" id="1.10.238.10:FF:000178">
    <property type="entry name" value="Calmodulin-2 A"/>
    <property type="match status" value="1"/>
</dbReference>
<feature type="domain" description="EF-hand" evidence="4">
    <location>
        <begin position="13"/>
        <end position="48"/>
    </location>
</feature>
<dbReference type="Gene3D" id="1.10.238.10">
    <property type="entry name" value="EF-hand"/>
    <property type="match status" value="1"/>
</dbReference>
<dbReference type="EMBL" id="JAAGAX010000013">
    <property type="protein sequence ID" value="KAF2295236.1"/>
    <property type="molecule type" value="Genomic_DNA"/>
</dbReference>
<dbReference type="SMART" id="SM00054">
    <property type="entry name" value="EFh"/>
    <property type="match status" value="2"/>
</dbReference>
<sequence length="302" mass="33757">MMAQALLMPGAECCHEQINQMITDADKDGSGAIDFDEFVLMMMANIGERDTKEELMKAFRIIDQDNNVREIYLLMTLSENFIDREIREMVDEANRGRDGEVSVEFIRIMKRTTYGYWGGVQPNVDSPSYSEGVGSVNAVAVACSALGAFGIGKEIHCVVLRTGTARALIDRIPQPDLVSWNALLAGYSFLGLQPFRMLDIGKSLHCFAVKSGYLVNDFLVPALISMYIASDMHLSAARNLFDFVPEKNVAVWNAIISAYVQKQMPFEAFEIFQKMLIQMYSLIQSLLCQLFLLVRSSIVSGL</sequence>
<protein>
    <recommendedName>
        <fullName evidence="4">EF-hand domain-containing protein</fullName>
    </recommendedName>
</protein>
<evidence type="ECO:0000256" key="1">
    <source>
        <dbReference type="ARBA" id="ARBA00022737"/>
    </source>
</evidence>
<organism evidence="5 6">
    <name type="scientific">Hevea brasiliensis</name>
    <name type="common">Para rubber tree</name>
    <name type="synonym">Siphonia brasiliensis</name>
    <dbReference type="NCBI Taxonomy" id="3981"/>
    <lineage>
        <taxon>Eukaryota</taxon>
        <taxon>Viridiplantae</taxon>
        <taxon>Streptophyta</taxon>
        <taxon>Embryophyta</taxon>
        <taxon>Tracheophyta</taxon>
        <taxon>Spermatophyta</taxon>
        <taxon>Magnoliopsida</taxon>
        <taxon>eudicotyledons</taxon>
        <taxon>Gunneridae</taxon>
        <taxon>Pentapetalae</taxon>
        <taxon>rosids</taxon>
        <taxon>fabids</taxon>
        <taxon>Malpighiales</taxon>
        <taxon>Euphorbiaceae</taxon>
        <taxon>Crotonoideae</taxon>
        <taxon>Micrandreae</taxon>
        <taxon>Hevea</taxon>
    </lineage>
</organism>
<dbReference type="Pfam" id="PF01535">
    <property type="entry name" value="PPR"/>
    <property type="match status" value="1"/>
</dbReference>
<keyword evidence="2" id="KW-0106">Calcium</keyword>
<dbReference type="AlphaFoldDB" id="A0A6A6L544"/>
<dbReference type="CDD" id="cd00051">
    <property type="entry name" value="EFh"/>
    <property type="match status" value="3"/>
</dbReference>
<dbReference type="InterPro" id="IPR011992">
    <property type="entry name" value="EF-hand-dom_pair"/>
</dbReference>
<accession>A0A6A6L544</accession>
<dbReference type="InterPro" id="IPR002885">
    <property type="entry name" value="PPR_rpt"/>
</dbReference>
<dbReference type="Proteomes" id="UP000467840">
    <property type="component" value="Chromosome 7"/>
</dbReference>
<dbReference type="GO" id="GO:0005509">
    <property type="term" value="F:calcium ion binding"/>
    <property type="evidence" value="ECO:0007669"/>
    <property type="project" value="InterPro"/>
</dbReference>
<proteinExistence type="predicted"/>
<dbReference type="PANTHER" id="PTHR47926">
    <property type="entry name" value="PENTATRICOPEPTIDE REPEAT-CONTAINING PROTEIN"/>
    <property type="match status" value="1"/>
</dbReference>
<comment type="caution">
    <text evidence="5">The sequence shown here is derived from an EMBL/GenBank/DDBJ whole genome shotgun (WGS) entry which is preliminary data.</text>
</comment>
<dbReference type="InterPro" id="IPR046960">
    <property type="entry name" value="PPR_At4g14850-like_plant"/>
</dbReference>
<keyword evidence="6" id="KW-1185">Reference proteome</keyword>
<gene>
    <name evidence="5" type="ORF">GH714_032255</name>
</gene>